<evidence type="ECO:0000313" key="2">
    <source>
        <dbReference type="EMBL" id="BDZ40840.1"/>
    </source>
</evidence>
<feature type="domain" description="GP-PDE" evidence="1">
    <location>
        <begin position="120"/>
        <end position="359"/>
    </location>
</feature>
<dbReference type="PANTHER" id="PTHR46211:SF14">
    <property type="entry name" value="GLYCEROPHOSPHODIESTER PHOSPHODIESTERASE"/>
    <property type="match status" value="1"/>
</dbReference>
<dbReference type="InterPro" id="IPR030395">
    <property type="entry name" value="GP_PDE_dom"/>
</dbReference>
<dbReference type="Gene3D" id="3.40.50.1110">
    <property type="entry name" value="SGNH hydrolase"/>
    <property type="match status" value="1"/>
</dbReference>
<gene>
    <name evidence="2" type="ORF">GCM10025865_01390</name>
</gene>
<dbReference type="Pfam" id="PF03009">
    <property type="entry name" value="GDPD"/>
    <property type="match status" value="1"/>
</dbReference>
<evidence type="ECO:0000313" key="3">
    <source>
        <dbReference type="Proteomes" id="UP001321475"/>
    </source>
</evidence>
<dbReference type="PROSITE" id="PS51704">
    <property type="entry name" value="GP_PDE"/>
    <property type="match status" value="1"/>
</dbReference>
<dbReference type="SUPFAM" id="SSF52266">
    <property type="entry name" value="SGNH hydrolase"/>
    <property type="match status" value="1"/>
</dbReference>
<evidence type="ECO:0000259" key="1">
    <source>
        <dbReference type="PROSITE" id="PS51704"/>
    </source>
</evidence>
<protein>
    <recommendedName>
        <fullName evidence="1">GP-PDE domain-containing protein</fullName>
    </recommendedName>
</protein>
<accession>A0ABN6X7R0</accession>
<name>A0ABN6X7R0_9CELL</name>
<keyword evidence="3" id="KW-1185">Reference proteome</keyword>
<dbReference type="PANTHER" id="PTHR46211">
    <property type="entry name" value="GLYCEROPHOSPHORYL DIESTER PHOSPHODIESTERASE"/>
    <property type="match status" value="1"/>
</dbReference>
<dbReference type="SUPFAM" id="SSF51695">
    <property type="entry name" value="PLC-like phosphodiesterases"/>
    <property type="match status" value="1"/>
</dbReference>
<proteinExistence type="predicted"/>
<dbReference type="Proteomes" id="UP001321475">
    <property type="component" value="Chromosome"/>
</dbReference>
<dbReference type="EMBL" id="AP027729">
    <property type="protein sequence ID" value="BDZ40840.1"/>
    <property type="molecule type" value="Genomic_DNA"/>
</dbReference>
<reference evidence="3" key="1">
    <citation type="journal article" date="2019" name="Int. J. Syst. Evol. Microbiol.">
        <title>The Global Catalogue of Microorganisms (GCM) 10K type strain sequencing project: providing services to taxonomists for standard genome sequencing and annotation.</title>
        <authorList>
            <consortium name="The Broad Institute Genomics Platform"/>
            <consortium name="The Broad Institute Genome Sequencing Center for Infectious Disease"/>
            <person name="Wu L."/>
            <person name="Ma J."/>
        </authorList>
    </citation>
    <scope>NUCLEOTIDE SEQUENCE [LARGE SCALE GENOMIC DNA]</scope>
    <source>
        <strain evidence="3">NBRC 108565</strain>
    </source>
</reference>
<dbReference type="InterPro" id="IPR036514">
    <property type="entry name" value="SGNH_hydro_sf"/>
</dbReference>
<organism evidence="2 3">
    <name type="scientific">Paraoerskovia sediminicola</name>
    <dbReference type="NCBI Taxonomy" id="1138587"/>
    <lineage>
        <taxon>Bacteria</taxon>
        <taxon>Bacillati</taxon>
        <taxon>Actinomycetota</taxon>
        <taxon>Actinomycetes</taxon>
        <taxon>Micrococcales</taxon>
        <taxon>Cellulomonadaceae</taxon>
        <taxon>Paraoerskovia</taxon>
    </lineage>
</organism>
<dbReference type="RefSeq" id="WP_286218168.1">
    <property type="nucleotide sequence ID" value="NZ_AP027729.1"/>
</dbReference>
<dbReference type="Gene3D" id="3.20.20.190">
    <property type="entry name" value="Phosphatidylinositol (PI) phosphodiesterase"/>
    <property type="match status" value="1"/>
</dbReference>
<dbReference type="InterPro" id="IPR017946">
    <property type="entry name" value="PLC-like_Pdiesterase_TIM-brl"/>
</dbReference>
<sequence>MTHTCSNANQPAQIAAMKAAAASRNVPFLDADIDSLPKIGDGVHPTLDGHRTLADTLAAEIAAIPTVKPGTLLGYKVWDGTDLRDVTGWKFYDGTDLTTARVERLPSGYDTSAAMLAQEPFYIAHRGGSKDYPEHSLLAYTQAVRHEFGALELALARTSDGVWFGLHDDSLDRTSLGTGGGTGTQLVASQMTWAEVQQYVINLPAGTSGRLPQPYMRWEEYVETYYASHVTFIDIKAAFSHRTELLNMMDALPGNPRQRFVAKYYGKQYGGWAQDASARGYKTWGYFYAGDGATIDQWADKWDILGLSYDAPAGDWSSFVGTGKPVVGHICPDQAAADTALAKGAAGLMVSGVTSVDPT</sequence>